<gene>
    <name evidence="1" type="ORF">C3L33_00590</name>
</gene>
<feature type="non-terminal residue" evidence="1">
    <location>
        <position position="1"/>
    </location>
</feature>
<name>A0A6A4MKQ3_9ERIC</name>
<evidence type="ECO:0000313" key="1">
    <source>
        <dbReference type="EMBL" id="KAE9467504.1"/>
    </source>
</evidence>
<dbReference type="AlphaFoldDB" id="A0A6A4MKQ3"/>
<organism evidence="1 2">
    <name type="scientific">Rhododendron williamsianum</name>
    <dbReference type="NCBI Taxonomy" id="262921"/>
    <lineage>
        <taxon>Eukaryota</taxon>
        <taxon>Viridiplantae</taxon>
        <taxon>Streptophyta</taxon>
        <taxon>Embryophyta</taxon>
        <taxon>Tracheophyta</taxon>
        <taxon>Spermatophyta</taxon>
        <taxon>Magnoliopsida</taxon>
        <taxon>eudicotyledons</taxon>
        <taxon>Gunneridae</taxon>
        <taxon>Pentapetalae</taxon>
        <taxon>asterids</taxon>
        <taxon>Ericales</taxon>
        <taxon>Ericaceae</taxon>
        <taxon>Ericoideae</taxon>
        <taxon>Rhodoreae</taxon>
        <taxon>Rhododendron</taxon>
    </lineage>
</organism>
<dbReference type="EMBL" id="QEFC01000026">
    <property type="protein sequence ID" value="KAE9467504.1"/>
    <property type="molecule type" value="Genomic_DNA"/>
</dbReference>
<sequence>MILTGTTTCRVCKDYMLLTGVRIALNNANCKGSSSVENFMCKMQIPSRSRRIRTTNLLIQTLMRNPNSISQLLCQLRTLKMGRQPPEFA</sequence>
<dbReference type="OrthoDB" id="10286765at2759"/>
<keyword evidence="2" id="KW-1185">Reference proteome</keyword>
<proteinExistence type="predicted"/>
<protein>
    <submittedName>
        <fullName evidence="1">Uncharacterized protein</fullName>
    </submittedName>
</protein>
<dbReference type="Proteomes" id="UP000428333">
    <property type="component" value="Linkage Group LG01"/>
</dbReference>
<evidence type="ECO:0000313" key="2">
    <source>
        <dbReference type="Proteomes" id="UP000428333"/>
    </source>
</evidence>
<comment type="caution">
    <text evidence="1">The sequence shown here is derived from an EMBL/GenBank/DDBJ whole genome shotgun (WGS) entry which is preliminary data.</text>
</comment>
<reference evidence="1 2" key="1">
    <citation type="journal article" date="2019" name="Genome Biol. Evol.">
        <title>The Rhododendron genome and chromosomal organization provide insight into shared whole-genome duplications across the heath family (Ericaceae).</title>
        <authorList>
            <person name="Soza V.L."/>
            <person name="Lindsley D."/>
            <person name="Waalkes A."/>
            <person name="Ramage E."/>
            <person name="Patwardhan R.P."/>
            <person name="Burton J.N."/>
            <person name="Adey A."/>
            <person name="Kumar A."/>
            <person name="Qiu R."/>
            <person name="Shendure J."/>
            <person name="Hall B."/>
        </authorList>
    </citation>
    <scope>NUCLEOTIDE SEQUENCE [LARGE SCALE GENOMIC DNA]</scope>
    <source>
        <strain evidence="1">RSF 1966-606</strain>
    </source>
</reference>
<accession>A0A6A4MKQ3</accession>